<protein>
    <submittedName>
        <fullName evidence="2">Uncharacterized protein</fullName>
    </submittedName>
</protein>
<gene>
    <name evidence="2" type="ORF">A2856_00265</name>
</gene>
<evidence type="ECO:0000256" key="1">
    <source>
        <dbReference type="SAM" id="MobiDB-lite"/>
    </source>
</evidence>
<dbReference type="Proteomes" id="UP000177885">
    <property type="component" value="Unassembled WGS sequence"/>
</dbReference>
<sequence length="165" mass="18583">MNTNFPKGWMRPEHLAEPARETQTAPKPTRVPRIKGKLLPFTIELLRFLNGYLLAKSLGVPVTSRALVSQFPSLDPEKVLVAVQAVIGLEIDVFSRHDFYNANVAARKDILSGAYDHEWFEVREVVTCFIPEEFSDEAKAIARSLLTRLVVAISQGIIRKSRLKP</sequence>
<comment type="caution">
    <text evidence="2">The sequence shown here is derived from an EMBL/GenBank/DDBJ whole genome shotgun (WGS) entry which is preliminary data.</text>
</comment>
<organism evidence="2 3">
    <name type="scientific">Candidatus Uhrbacteria bacterium RIFCSPHIGHO2_01_FULL_63_20</name>
    <dbReference type="NCBI Taxonomy" id="1802385"/>
    <lineage>
        <taxon>Bacteria</taxon>
        <taxon>Candidatus Uhriibacteriota</taxon>
    </lineage>
</organism>
<feature type="compositionally biased region" description="Basic and acidic residues" evidence="1">
    <location>
        <begin position="10"/>
        <end position="20"/>
    </location>
</feature>
<proteinExistence type="predicted"/>
<evidence type="ECO:0000313" key="3">
    <source>
        <dbReference type="Proteomes" id="UP000177885"/>
    </source>
</evidence>
<dbReference type="AlphaFoldDB" id="A0A1F7TN25"/>
<dbReference type="STRING" id="1802385.A2856_00265"/>
<evidence type="ECO:0000313" key="2">
    <source>
        <dbReference type="EMBL" id="OGL66927.1"/>
    </source>
</evidence>
<name>A0A1F7TN25_9BACT</name>
<accession>A0A1F7TN25</accession>
<feature type="region of interest" description="Disordered" evidence="1">
    <location>
        <begin position="1"/>
        <end position="29"/>
    </location>
</feature>
<reference evidence="2 3" key="1">
    <citation type="journal article" date="2016" name="Nat. Commun.">
        <title>Thousands of microbial genomes shed light on interconnected biogeochemical processes in an aquifer system.</title>
        <authorList>
            <person name="Anantharaman K."/>
            <person name="Brown C.T."/>
            <person name="Hug L.A."/>
            <person name="Sharon I."/>
            <person name="Castelle C.J."/>
            <person name="Probst A.J."/>
            <person name="Thomas B.C."/>
            <person name="Singh A."/>
            <person name="Wilkins M.J."/>
            <person name="Karaoz U."/>
            <person name="Brodie E.L."/>
            <person name="Williams K.H."/>
            <person name="Hubbard S.S."/>
            <person name="Banfield J.F."/>
        </authorList>
    </citation>
    <scope>NUCLEOTIDE SEQUENCE [LARGE SCALE GENOMIC DNA]</scope>
</reference>
<dbReference type="EMBL" id="MGDT01000004">
    <property type="protein sequence ID" value="OGL66927.1"/>
    <property type="molecule type" value="Genomic_DNA"/>
</dbReference>